<dbReference type="PANTHER" id="PTHR43833:SF5">
    <property type="entry name" value="TRK SYSTEM POTASSIUM UPTAKE PROTEIN TRKA"/>
    <property type="match status" value="1"/>
</dbReference>
<keyword evidence="2" id="KW-0813">Transport</keyword>
<proteinExistence type="predicted"/>
<dbReference type="PROSITE" id="PS51201">
    <property type="entry name" value="RCK_N"/>
    <property type="match status" value="1"/>
</dbReference>
<keyword evidence="3" id="KW-0633">Potassium transport</keyword>
<accession>A0A1M6SYW6</accession>
<evidence type="ECO:0000259" key="7">
    <source>
        <dbReference type="PROSITE" id="PS51201"/>
    </source>
</evidence>
<evidence type="ECO:0000256" key="5">
    <source>
        <dbReference type="ARBA" id="ARBA00023027"/>
    </source>
</evidence>
<dbReference type="Proteomes" id="UP000184386">
    <property type="component" value="Unassembled WGS sequence"/>
</dbReference>
<dbReference type="InterPro" id="IPR050721">
    <property type="entry name" value="Trk_Ktr_HKT_K-transport"/>
</dbReference>
<gene>
    <name evidence="9" type="ORF">SAMN02745136_02653</name>
</gene>
<protein>
    <recommendedName>
        <fullName evidence="1">Trk system potassium uptake protein TrkA</fullName>
    </recommendedName>
</protein>
<keyword evidence="10" id="KW-1185">Reference proteome</keyword>
<dbReference type="InterPro" id="IPR006037">
    <property type="entry name" value="RCK_C"/>
</dbReference>
<dbReference type="Gene3D" id="3.40.50.720">
    <property type="entry name" value="NAD(P)-binding Rossmann-like Domain"/>
    <property type="match status" value="1"/>
</dbReference>
<evidence type="ECO:0000256" key="2">
    <source>
        <dbReference type="ARBA" id="ARBA00022448"/>
    </source>
</evidence>
<dbReference type="AlphaFoldDB" id="A0A1M6SYW6"/>
<organism evidence="9 10">
    <name type="scientific">Anaerocolumna jejuensis DSM 15929</name>
    <dbReference type="NCBI Taxonomy" id="1121322"/>
    <lineage>
        <taxon>Bacteria</taxon>
        <taxon>Bacillati</taxon>
        <taxon>Bacillota</taxon>
        <taxon>Clostridia</taxon>
        <taxon>Lachnospirales</taxon>
        <taxon>Lachnospiraceae</taxon>
        <taxon>Anaerocolumna</taxon>
    </lineage>
</organism>
<reference evidence="9 10" key="1">
    <citation type="submission" date="2016-11" db="EMBL/GenBank/DDBJ databases">
        <authorList>
            <person name="Jaros S."/>
            <person name="Januszkiewicz K."/>
            <person name="Wedrychowicz H."/>
        </authorList>
    </citation>
    <scope>NUCLEOTIDE SEQUENCE [LARGE SCALE GENOMIC DNA]</scope>
    <source>
        <strain evidence="9 10">DSM 15929</strain>
    </source>
</reference>
<dbReference type="GO" id="GO:0005886">
    <property type="term" value="C:plasma membrane"/>
    <property type="evidence" value="ECO:0007669"/>
    <property type="project" value="InterPro"/>
</dbReference>
<dbReference type="Pfam" id="PF02254">
    <property type="entry name" value="TrkA_N"/>
    <property type="match status" value="1"/>
</dbReference>
<dbReference type="InterPro" id="IPR036721">
    <property type="entry name" value="RCK_C_sf"/>
</dbReference>
<evidence type="ECO:0000256" key="4">
    <source>
        <dbReference type="ARBA" id="ARBA00022958"/>
    </source>
</evidence>
<dbReference type="PRINTS" id="PR00335">
    <property type="entry name" value="KUPTAKETRKA"/>
</dbReference>
<dbReference type="GO" id="GO:0015079">
    <property type="term" value="F:potassium ion transmembrane transporter activity"/>
    <property type="evidence" value="ECO:0007669"/>
    <property type="project" value="InterPro"/>
</dbReference>
<feature type="domain" description="RCK N-terminal" evidence="7">
    <location>
        <begin position="1"/>
        <end position="119"/>
    </location>
</feature>
<dbReference type="STRING" id="1121322.SAMN02745136_02653"/>
<evidence type="ECO:0000259" key="8">
    <source>
        <dbReference type="PROSITE" id="PS51202"/>
    </source>
</evidence>
<dbReference type="Gene3D" id="3.30.70.1450">
    <property type="entry name" value="Regulator of K+ conductance, C-terminal domain"/>
    <property type="match status" value="1"/>
</dbReference>
<keyword evidence="6" id="KW-0406">Ion transport</keyword>
<evidence type="ECO:0000256" key="1">
    <source>
        <dbReference type="ARBA" id="ARBA00017378"/>
    </source>
</evidence>
<feature type="domain" description="RCK C-terminal" evidence="8">
    <location>
        <begin position="139"/>
        <end position="219"/>
    </location>
</feature>
<evidence type="ECO:0000256" key="6">
    <source>
        <dbReference type="ARBA" id="ARBA00023065"/>
    </source>
</evidence>
<dbReference type="SUPFAM" id="SSF116726">
    <property type="entry name" value="TrkA C-terminal domain-like"/>
    <property type="match status" value="1"/>
</dbReference>
<dbReference type="InterPro" id="IPR003148">
    <property type="entry name" value="RCK_N"/>
</dbReference>
<sequence length="219" mass="23958">MKIVVIGGGQVGSYLANLLLSNGHEVKVIEHRDRVFEKLEKELPAEALIFGNGSDPVVLEKAGIEDAQVVAAVTGADEVNLVVSTLAKMEFGVPRVVARVNNPKNAWLYNSSMGVDVGVNQADLMGHFVVEEMDLKSMFTLFKLSRGDYAIVQIKVSENAKAVNKLVKDLPIPKKSVLIAVNRQDKTIIPKGDTVIQAEDDILFLTDETSRKVLNEIFD</sequence>
<dbReference type="InterPro" id="IPR036291">
    <property type="entry name" value="NAD(P)-bd_dom_sf"/>
</dbReference>
<dbReference type="RefSeq" id="WP_073276649.1">
    <property type="nucleotide sequence ID" value="NZ_FRAC01000012.1"/>
</dbReference>
<evidence type="ECO:0000313" key="10">
    <source>
        <dbReference type="Proteomes" id="UP000184386"/>
    </source>
</evidence>
<keyword evidence="5" id="KW-0520">NAD</keyword>
<dbReference type="InterPro" id="IPR006036">
    <property type="entry name" value="K_uptake_TrkA"/>
</dbReference>
<dbReference type="OrthoDB" id="9775180at2"/>
<name>A0A1M6SYW6_9FIRM</name>
<dbReference type="PROSITE" id="PS51202">
    <property type="entry name" value="RCK_C"/>
    <property type="match status" value="1"/>
</dbReference>
<evidence type="ECO:0000313" key="9">
    <source>
        <dbReference type="EMBL" id="SHK49860.1"/>
    </source>
</evidence>
<evidence type="ECO:0000256" key="3">
    <source>
        <dbReference type="ARBA" id="ARBA00022538"/>
    </source>
</evidence>
<dbReference type="SUPFAM" id="SSF51735">
    <property type="entry name" value="NAD(P)-binding Rossmann-fold domains"/>
    <property type="match status" value="1"/>
</dbReference>
<keyword evidence="4" id="KW-0630">Potassium</keyword>
<dbReference type="EMBL" id="FRAC01000012">
    <property type="protein sequence ID" value="SHK49860.1"/>
    <property type="molecule type" value="Genomic_DNA"/>
</dbReference>
<dbReference type="Pfam" id="PF02080">
    <property type="entry name" value="TrkA_C"/>
    <property type="match status" value="1"/>
</dbReference>
<dbReference type="PANTHER" id="PTHR43833">
    <property type="entry name" value="POTASSIUM CHANNEL PROTEIN 2-RELATED-RELATED"/>
    <property type="match status" value="1"/>
</dbReference>